<comment type="similarity">
    <text evidence="1 3">Belongs to the short-chain dehydrogenases/reductases (SDR) family.</text>
</comment>
<dbReference type="InterPro" id="IPR002347">
    <property type="entry name" value="SDR_fam"/>
</dbReference>
<dbReference type="Gene3D" id="3.40.50.720">
    <property type="entry name" value="NAD(P)-binding Rossmann-like Domain"/>
    <property type="match status" value="1"/>
</dbReference>
<gene>
    <name evidence="5" type="ORF">ATE48_12745</name>
</gene>
<accession>A0A1B1AJJ7</accession>
<keyword evidence="5" id="KW-0418">Kinase</keyword>
<dbReference type="EMBL" id="CP013244">
    <property type="protein sequence ID" value="ANP46721.1"/>
    <property type="molecule type" value="Genomic_DNA"/>
</dbReference>
<dbReference type="Pfam" id="PF00106">
    <property type="entry name" value="adh_short"/>
    <property type="match status" value="1"/>
</dbReference>
<sequence length="289" mass="31042">MNKDLRFDGRVALVTGAGGGLGREHARLLAARGAKVLVNDLTQAEATVQDIVGAGGAAMANTESVIDGGRIVEAALDAFGRVDIVVNNAGFLRDTAFHNMSDKDWGDIYEVHLLGAFRVTRAAWPHMRTQGYGRVVNTSSAAGIYGNFGQTNYSSMKLALHGFTQALAVEGRSKNVHANTIAPAADSQLTRTVMSEEQLRPMRPEYVSPLAAWLCHEECAETGALFEAGGGWFGKLRWQRSDGARLDAANLTIESVREAWPRIAGFEHAHFPGSMAEGMAPFAEIMNPA</sequence>
<dbReference type="PANTHER" id="PTHR45024:SF2">
    <property type="entry name" value="SCP2 DOMAIN-CONTAINING PROTEIN"/>
    <property type="match status" value="1"/>
</dbReference>
<dbReference type="InterPro" id="IPR057326">
    <property type="entry name" value="KR_dom"/>
</dbReference>
<dbReference type="PRINTS" id="PR00080">
    <property type="entry name" value="SDRFAMILY"/>
</dbReference>
<protein>
    <submittedName>
        <fullName evidence="5">Serine/threonine protein kinase</fullName>
    </submittedName>
</protein>
<organism evidence="5 6">
    <name type="scientific">Candidatus Viadribacter manganicus</name>
    <dbReference type="NCBI Taxonomy" id="1759059"/>
    <lineage>
        <taxon>Bacteria</taxon>
        <taxon>Pseudomonadati</taxon>
        <taxon>Pseudomonadota</taxon>
        <taxon>Alphaproteobacteria</taxon>
        <taxon>Hyphomonadales</taxon>
        <taxon>Hyphomonadaceae</taxon>
        <taxon>Candidatus Viadribacter</taxon>
    </lineage>
</organism>
<dbReference type="Gene3D" id="1.10.287.4290">
    <property type="match status" value="1"/>
</dbReference>
<dbReference type="SUPFAM" id="SSF51735">
    <property type="entry name" value="NAD(P)-binding Rossmann-fold domains"/>
    <property type="match status" value="1"/>
</dbReference>
<dbReference type="STRING" id="1759059.ATE48_12745"/>
<dbReference type="AlphaFoldDB" id="A0A1B1AJJ7"/>
<dbReference type="PANTHER" id="PTHR45024">
    <property type="entry name" value="DEHYDROGENASES, SHORT CHAIN"/>
    <property type="match status" value="1"/>
</dbReference>
<dbReference type="OrthoDB" id="9804774at2"/>
<evidence type="ECO:0000313" key="5">
    <source>
        <dbReference type="EMBL" id="ANP46721.1"/>
    </source>
</evidence>
<dbReference type="InParanoid" id="A0A1B1AJJ7"/>
<keyword evidence="2" id="KW-0560">Oxidoreductase</keyword>
<keyword evidence="5" id="KW-0808">Transferase</keyword>
<evidence type="ECO:0000256" key="3">
    <source>
        <dbReference type="RuleBase" id="RU000363"/>
    </source>
</evidence>
<dbReference type="GO" id="GO:0004674">
    <property type="term" value="F:protein serine/threonine kinase activity"/>
    <property type="evidence" value="ECO:0007669"/>
    <property type="project" value="UniProtKB-KW"/>
</dbReference>
<dbReference type="Proteomes" id="UP000092498">
    <property type="component" value="Chromosome"/>
</dbReference>
<dbReference type="InterPro" id="IPR051687">
    <property type="entry name" value="Peroxisomal_Beta-Oxidation"/>
</dbReference>
<dbReference type="RefSeq" id="WP_066772094.1">
    <property type="nucleotide sequence ID" value="NZ_CP013244.1"/>
</dbReference>
<dbReference type="CDD" id="cd05353">
    <property type="entry name" value="hydroxyacyl-CoA-like_DH_SDR_c-like"/>
    <property type="match status" value="1"/>
</dbReference>
<dbReference type="SMART" id="SM00822">
    <property type="entry name" value="PKS_KR"/>
    <property type="match status" value="1"/>
</dbReference>
<keyword evidence="6" id="KW-1185">Reference proteome</keyword>
<feature type="domain" description="Ketoreductase" evidence="4">
    <location>
        <begin position="10"/>
        <end position="188"/>
    </location>
</feature>
<dbReference type="PRINTS" id="PR00081">
    <property type="entry name" value="GDHRDH"/>
</dbReference>
<dbReference type="KEGG" id="cbot:ATE48_12745"/>
<proteinExistence type="inferred from homology"/>
<evidence type="ECO:0000256" key="1">
    <source>
        <dbReference type="ARBA" id="ARBA00006484"/>
    </source>
</evidence>
<evidence type="ECO:0000259" key="4">
    <source>
        <dbReference type="SMART" id="SM00822"/>
    </source>
</evidence>
<keyword evidence="5" id="KW-0723">Serine/threonine-protein kinase</keyword>
<evidence type="ECO:0000313" key="6">
    <source>
        <dbReference type="Proteomes" id="UP000092498"/>
    </source>
</evidence>
<reference evidence="5 6" key="1">
    <citation type="submission" date="2015-11" db="EMBL/GenBank/DDBJ databases">
        <title>Whole-Genome Sequence of Candidatus Oderbacter manganicum from the National Park Lower Oder Valley, Germany.</title>
        <authorList>
            <person name="Braun B."/>
            <person name="Liere K."/>
            <person name="Szewzyk U."/>
        </authorList>
    </citation>
    <scope>NUCLEOTIDE SEQUENCE [LARGE SCALE GENOMIC DNA]</scope>
    <source>
        <strain evidence="5 6">OTSz_A_272</strain>
    </source>
</reference>
<dbReference type="InterPro" id="IPR036291">
    <property type="entry name" value="NAD(P)-bd_dom_sf"/>
</dbReference>
<name>A0A1B1AJJ7_9PROT</name>
<dbReference type="GO" id="GO:0016491">
    <property type="term" value="F:oxidoreductase activity"/>
    <property type="evidence" value="ECO:0007669"/>
    <property type="project" value="UniProtKB-KW"/>
</dbReference>
<evidence type="ECO:0000256" key="2">
    <source>
        <dbReference type="ARBA" id="ARBA00023002"/>
    </source>
</evidence>